<evidence type="ECO:0000313" key="2">
    <source>
        <dbReference type="Proteomes" id="UP001497527"/>
    </source>
</evidence>
<dbReference type="RefSeq" id="WP_348718570.1">
    <property type="nucleotide sequence ID" value="NZ_CAXJIO010000015.1"/>
</dbReference>
<organism evidence="1 2">
    <name type="scientific">Tenacibaculum polynesiense</name>
    <dbReference type="NCBI Taxonomy" id="3137857"/>
    <lineage>
        <taxon>Bacteria</taxon>
        <taxon>Pseudomonadati</taxon>
        <taxon>Bacteroidota</taxon>
        <taxon>Flavobacteriia</taxon>
        <taxon>Flavobacteriales</taxon>
        <taxon>Flavobacteriaceae</taxon>
        <taxon>Tenacibaculum</taxon>
    </lineage>
</organism>
<dbReference type="Proteomes" id="UP001497527">
    <property type="component" value="Unassembled WGS sequence"/>
</dbReference>
<protein>
    <recommendedName>
        <fullName evidence="3">YARHG domain-containing protein</fullName>
    </recommendedName>
</protein>
<evidence type="ECO:0000313" key="1">
    <source>
        <dbReference type="EMBL" id="CAL2104284.1"/>
    </source>
</evidence>
<dbReference type="EMBL" id="CAXJIO010000015">
    <property type="protein sequence ID" value="CAL2104284.1"/>
    <property type="molecule type" value="Genomic_DNA"/>
</dbReference>
<evidence type="ECO:0008006" key="3">
    <source>
        <dbReference type="Google" id="ProtNLM"/>
    </source>
</evidence>
<gene>
    <name evidence="1" type="ORF">T190423A01A_60221</name>
</gene>
<proteinExistence type="predicted"/>
<reference evidence="1 2" key="1">
    <citation type="submission" date="2024-05" db="EMBL/GenBank/DDBJ databases">
        <authorList>
            <person name="Duchaud E."/>
        </authorList>
    </citation>
    <scope>NUCLEOTIDE SEQUENCE [LARGE SCALE GENOMIC DNA]</scope>
    <source>
        <strain evidence="1">Ena-SAMPLE-TAB-13-05-2024-13:56:06:370-140308</strain>
    </source>
</reference>
<accession>A0ABM9PFA3</accession>
<name>A0ABM9PFA3_9FLAO</name>
<comment type="caution">
    <text evidence="1">The sequence shown here is derived from an EMBL/GenBank/DDBJ whole genome shotgun (WGS) entry which is preliminary data.</text>
</comment>
<sequence>MRKNIWFFVLMISINGWTQFKQIDVSEIDQNKKNAIFEFAKNTINVCNDGTYVKLDANTAEKQLLNWYTISKLNKNCTWYQERYGSVIEIELAQVLKDRNNNLVFRYKIFRTLADVPQECRVYLSFRGKYYGYATKIYWDDNFYRGNKGPELFIQSLTDISDKRKNELKQFAFESYNICKLDSMPLITKENTEYRSFRKGWIPIMLKECDSIKLKNGAINSLQLEQYLSDNVLGRVYRFKAQFDKLSKPSEIRIYASLKDKYRGIFVIDKWYSNYMEFKEAVKRSEEDLN</sequence>
<keyword evidence="2" id="KW-1185">Reference proteome</keyword>